<dbReference type="InterPro" id="IPR003768">
    <property type="entry name" value="ScpA"/>
</dbReference>
<comment type="caution">
    <text evidence="4">The sequence shown here is derived from an EMBL/GenBank/DDBJ whole genome shotgun (WGS) entry which is preliminary data.</text>
</comment>
<protein>
    <recommendedName>
        <fullName evidence="1 2">Segregation and condensation protein A</fullName>
    </recommendedName>
</protein>
<dbReference type="AlphaFoldDB" id="A0A1J4SDK1"/>
<evidence type="ECO:0000256" key="2">
    <source>
        <dbReference type="HAMAP-Rule" id="MF_01805"/>
    </source>
</evidence>
<proteinExistence type="inferred from homology"/>
<evidence type="ECO:0000313" key="4">
    <source>
        <dbReference type="EMBL" id="OIN96174.1"/>
    </source>
</evidence>
<dbReference type="PANTHER" id="PTHR33969:SF2">
    <property type="entry name" value="SEGREGATION AND CONDENSATION PROTEIN A"/>
    <property type="match status" value="1"/>
</dbReference>
<dbReference type="GO" id="GO:0007059">
    <property type="term" value="P:chromosome segregation"/>
    <property type="evidence" value="ECO:0007669"/>
    <property type="project" value="UniProtKB-UniRule"/>
</dbReference>
<dbReference type="HAMAP" id="MF_01805">
    <property type="entry name" value="ScpA"/>
    <property type="match status" value="1"/>
</dbReference>
<keyword evidence="2" id="KW-0132">Cell division</keyword>
<dbReference type="GO" id="GO:0005737">
    <property type="term" value="C:cytoplasm"/>
    <property type="evidence" value="ECO:0007669"/>
    <property type="project" value="UniProtKB-SubCell"/>
</dbReference>
<dbReference type="InterPro" id="IPR023093">
    <property type="entry name" value="ScpA-like_C"/>
</dbReference>
<comment type="subunit">
    <text evidence="2">Component of a cohesin-like complex composed of ScpA, ScpB and the Smc homodimer, in which ScpA and ScpB bind to the head domain of Smc. The presence of the three proteins is required for the association of the complex with DNA.</text>
</comment>
<sequence length="236" mass="27386">MTYNVKTENFEGPIELLLDLVKKNEIDIYQVWISKVTAEYLKHLEIVQSLNLDEALEFLIIAASLVYLKSRSLLPQETLELVEEEEQLKRSLESYAQEYDKFRQVADHLKEKAIIAADHFTRPVPEELKKEEYIEATLFDLVSAFKNILAESEKREYVREITPEVVTVEQKMEEIISLLQGENATVQFSRIFKNALTRLEIVVSFLALLELIRLRKVRAIQKKLFAEIELVGVPSS</sequence>
<reference evidence="4 5" key="1">
    <citation type="journal article" date="2016" name="Environ. Microbiol.">
        <title>Genomic resolution of a cold subsurface aquifer community provides metabolic insights for novel microbes adapted to high CO concentrations.</title>
        <authorList>
            <person name="Probst A.J."/>
            <person name="Castelle C.J."/>
            <person name="Singh A."/>
            <person name="Brown C.T."/>
            <person name="Anantharaman K."/>
            <person name="Sharon I."/>
            <person name="Hug L.A."/>
            <person name="Burstein D."/>
            <person name="Emerson J.B."/>
            <person name="Thomas B.C."/>
            <person name="Banfield J.F."/>
        </authorList>
    </citation>
    <scope>NUCLEOTIDE SEQUENCE [LARGE SCALE GENOMIC DNA]</scope>
    <source>
        <strain evidence="4">CG1_02_38_46</strain>
    </source>
</reference>
<dbReference type="Proteomes" id="UP000182278">
    <property type="component" value="Unassembled WGS sequence"/>
</dbReference>
<dbReference type="Gene3D" id="1.10.10.580">
    <property type="entry name" value="Structural maintenance of chromosome 1. Chain E"/>
    <property type="match status" value="1"/>
</dbReference>
<dbReference type="Gene3D" id="6.10.250.2410">
    <property type="match status" value="1"/>
</dbReference>
<gene>
    <name evidence="2" type="primary">scpA</name>
    <name evidence="4" type="ORF">AUJ66_06990</name>
</gene>
<feature type="coiled-coil region" evidence="3">
    <location>
        <begin position="85"/>
        <end position="112"/>
    </location>
</feature>
<dbReference type="STRING" id="1817893.AUJ66_06990"/>
<dbReference type="GO" id="GO:0051301">
    <property type="term" value="P:cell division"/>
    <property type="evidence" value="ECO:0007669"/>
    <property type="project" value="UniProtKB-KW"/>
</dbReference>
<keyword evidence="3" id="KW-0175">Coiled coil</keyword>
<evidence type="ECO:0000313" key="5">
    <source>
        <dbReference type="Proteomes" id="UP000182278"/>
    </source>
</evidence>
<keyword evidence="2" id="KW-0963">Cytoplasm</keyword>
<keyword evidence="2" id="KW-0131">Cell cycle</keyword>
<accession>A0A1J4SDK1</accession>
<dbReference type="GO" id="GO:0006260">
    <property type="term" value="P:DNA replication"/>
    <property type="evidence" value="ECO:0007669"/>
    <property type="project" value="UniProtKB-UniRule"/>
</dbReference>
<evidence type="ECO:0000256" key="3">
    <source>
        <dbReference type="SAM" id="Coils"/>
    </source>
</evidence>
<comment type="function">
    <text evidence="2">Participates in chromosomal partition during cell division. May act via the formation of a condensin-like complex containing Smc and ScpB that pull DNA away from mid-cell into both cell halves.</text>
</comment>
<dbReference type="EMBL" id="MNUO01000108">
    <property type="protein sequence ID" value="OIN96174.1"/>
    <property type="molecule type" value="Genomic_DNA"/>
</dbReference>
<name>A0A1J4SDK1_9BACT</name>
<comment type="similarity">
    <text evidence="2">Belongs to the ScpA family.</text>
</comment>
<organism evidence="4 5">
    <name type="scientific">Candidatus Desantisbacteria bacterium CG1_02_38_46</name>
    <dbReference type="NCBI Taxonomy" id="1817893"/>
    <lineage>
        <taxon>Bacteria</taxon>
        <taxon>Candidatus Desantisiibacteriota</taxon>
    </lineage>
</organism>
<keyword evidence="2" id="KW-0159">Chromosome partition</keyword>
<evidence type="ECO:0000256" key="1">
    <source>
        <dbReference type="ARBA" id="ARBA00044777"/>
    </source>
</evidence>
<dbReference type="Pfam" id="PF02616">
    <property type="entry name" value="SMC_ScpA"/>
    <property type="match status" value="1"/>
</dbReference>
<comment type="subcellular location">
    <subcellularLocation>
        <location evidence="2">Cytoplasm</location>
    </subcellularLocation>
    <text evidence="2">Associated with two foci at the outer edges of the nucleoid region in young cells, and at four foci within both cell halves in older cells.</text>
</comment>
<dbReference type="PANTHER" id="PTHR33969">
    <property type="entry name" value="SEGREGATION AND CONDENSATION PROTEIN A"/>
    <property type="match status" value="1"/>
</dbReference>